<comment type="caution">
    <text evidence="6">The sequence shown here is derived from an EMBL/GenBank/DDBJ whole genome shotgun (WGS) entry which is preliminary data.</text>
</comment>
<dbReference type="EMBL" id="CAMXCT030004657">
    <property type="protein sequence ID" value="CAL4797158.1"/>
    <property type="molecule type" value="Genomic_DNA"/>
</dbReference>
<dbReference type="GO" id="GO:0008270">
    <property type="term" value="F:zinc ion binding"/>
    <property type="evidence" value="ECO:0007669"/>
    <property type="project" value="UniProtKB-KW"/>
</dbReference>
<reference evidence="6" key="1">
    <citation type="submission" date="2022-10" db="EMBL/GenBank/DDBJ databases">
        <authorList>
            <person name="Chen Y."/>
            <person name="Dougan E. K."/>
            <person name="Chan C."/>
            <person name="Rhodes N."/>
            <person name="Thang M."/>
        </authorList>
    </citation>
    <scope>NUCLEOTIDE SEQUENCE</scope>
</reference>
<dbReference type="Gene3D" id="3.30.40.10">
    <property type="entry name" value="Zinc/RING finger domain, C3HC4 (zinc finger)"/>
    <property type="match status" value="1"/>
</dbReference>
<keyword evidence="8" id="KW-1185">Reference proteome</keyword>
<evidence type="ECO:0000256" key="2">
    <source>
        <dbReference type="ARBA" id="ARBA00022771"/>
    </source>
</evidence>
<evidence type="ECO:0000256" key="1">
    <source>
        <dbReference type="ARBA" id="ARBA00022723"/>
    </source>
</evidence>
<dbReference type="PANTHER" id="PTHR46347:SF1">
    <property type="entry name" value="RING_FYVE_PHD ZINC FINGER SUPERFAMILY PROTEIN"/>
    <property type="match status" value="1"/>
</dbReference>
<feature type="region of interest" description="Disordered" evidence="4">
    <location>
        <begin position="333"/>
        <end position="427"/>
    </location>
</feature>
<evidence type="ECO:0000313" key="7">
    <source>
        <dbReference type="EMBL" id="CAL4797158.1"/>
    </source>
</evidence>
<evidence type="ECO:0000256" key="3">
    <source>
        <dbReference type="ARBA" id="ARBA00022833"/>
    </source>
</evidence>
<dbReference type="PROSITE" id="PS51292">
    <property type="entry name" value="ZF_RING_CH"/>
    <property type="match status" value="1"/>
</dbReference>
<dbReference type="Gene3D" id="3.40.1740.10">
    <property type="entry name" value="VC0467-like"/>
    <property type="match status" value="1"/>
</dbReference>
<dbReference type="Pfam" id="PF12906">
    <property type="entry name" value="RINGv"/>
    <property type="match status" value="1"/>
</dbReference>
<dbReference type="SUPFAM" id="SSF57850">
    <property type="entry name" value="RING/U-box"/>
    <property type="match status" value="1"/>
</dbReference>
<feature type="domain" description="RING-CH-type" evidence="5">
    <location>
        <begin position="8"/>
        <end position="82"/>
    </location>
</feature>
<dbReference type="AlphaFoldDB" id="A0A9P1DGM4"/>
<evidence type="ECO:0000256" key="4">
    <source>
        <dbReference type="SAM" id="MobiDB-lite"/>
    </source>
</evidence>
<evidence type="ECO:0000259" key="5">
    <source>
        <dbReference type="PROSITE" id="PS51292"/>
    </source>
</evidence>
<feature type="compositionally biased region" description="Acidic residues" evidence="4">
    <location>
        <begin position="366"/>
        <end position="377"/>
    </location>
</feature>
<proteinExistence type="predicted"/>
<dbReference type="CDD" id="cd16495">
    <property type="entry name" value="RING_CH-C4HC3_MARCH"/>
    <property type="match status" value="1"/>
</dbReference>
<evidence type="ECO:0000313" key="8">
    <source>
        <dbReference type="Proteomes" id="UP001152797"/>
    </source>
</evidence>
<dbReference type="EMBL" id="CAMXCT010004657">
    <property type="protein sequence ID" value="CAI4009846.1"/>
    <property type="molecule type" value="Genomic_DNA"/>
</dbReference>
<accession>A0A9P1DGM4</accession>
<dbReference type="SUPFAM" id="SSF143456">
    <property type="entry name" value="VC0467-like"/>
    <property type="match status" value="1"/>
</dbReference>
<dbReference type="Proteomes" id="UP001152797">
    <property type="component" value="Unassembled WGS sequence"/>
</dbReference>
<evidence type="ECO:0000313" key="6">
    <source>
        <dbReference type="EMBL" id="CAI4009846.1"/>
    </source>
</evidence>
<dbReference type="OrthoDB" id="264354at2759"/>
<sequence length="493" mass="54709">MESVAAIDPDDASVTCRFCLGTENDEFVAPCECRGGQRWVHLMCLRRWQRSILVTQPTHPALIEEDRRITHCQVCLARLSCPVPSRHEMMLQFTGAELASLVQEQSLIVSSKAWSTALRLLLQEQGDRRSVYNAVHWGRSCYFIYHCGPKQLALSIPDEQNREAILENLDSAGQLEIRGKQFRVVIEGPLQVALSRGPEVSESVATLPNAELYRAISELQLPTEVTLEQVAATDRSDDSIRAINLTNRISKGYKDLSQDAKTRLRSAVEAAQVPQKLLAKSEHFLGGPCATAQCIVMISASQAATMPCPGFKVFDALQVALGTDLIAALKTLQPAEADDERPSKRRKVEEDQEETDEPTGPTANEEVPEVPEDEGSDVSEWGQSAGEFAFSGPPLDDLDDDDEESQSETEEADHGPTDTGPPAAPSAPWLRIFWGEARWQRTQLLGELARGDWGLCQAMEEDFLRCDKNVWQRLLNLQRPVYAPQNEMTRTAA</sequence>
<dbReference type="EMBL" id="CAMXCT020004657">
    <property type="protein sequence ID" value="CAL1163221.1"/>
    <property type="molecule type" value="Genomic_DNA"/>
</dbReference>
<keyword evidence="1" id="KW-0479">Metal-binding</keyword>
<dbReference type="InterPro" id="IPR011016">
    <property type="entry name" value="Znf_RING-CH"/>
</dbReference>
<keyword evidence="3" id="KW-0862">Zinc</keyword>
<gene>
    <name evidence="6" type="ORF">C1SCF055_LOCUS35177</name>
</gene>
<protein>
    <recommendedName>
        <fullName evidence="5">RING-CH-type domain-containing protein</fullName>
    </recommendedName>
</protein>
<name>A0A9P1DGM4_9DINO</name>
<dbReference type="SMART" id="SM00744">
    <property type="entry name" value="RINGv"/>
    <property type="match status" value="1"/>
</dbReference>
<dbReference type="InterPro" id="IPR013083">
    <property type="entry name" value="Znf_RING/FYVE/PHD"/>
</dbReference>
<reference evidence="7 8" key="2">
    <citation type="submission" date="2024-05" db="EMBL/GenBank/DDBJ databases">
        <authorList>
            <person name="Chen Y."/>
            <person name="Shah S."/>
            <person name="Dougan E. K."/>
            <person name="Thang M."/>
            <person name="Chan C."/>
        </authorList>
    </citation>
    <scope>NUCLEOTIDE SEQUENCE [LARGE SCALE GENOMIC DNA]</scope>
</reference>
<keyword evidence="2" id="KW-0863">Zinc-finger</keyword>
<dbReference type="PANTHER" id="PTHR46347">
    <property type="entry name" value="RING/FYVE/PHD ZINC FINGER SUPERFAMILY PROTEIN"/>
    <property type="match status" value="1"/>
</dbReference>
<organism evidence="6">
    <name type="scientific">Cladocopium goreaui</name>
    <dbReference type="NCBI Taxonomy" id="2562237"/>
    <lineage>
        <taxon>Eukaryota</taxon>
        <taxon>Sar</taxon>
        <taxon>Alveolata</taxon>
        <taxon>Dinophyceae</taxon>
        <taxon>Suessiales</taxon>
        <taxon>Symbiodiniaceae</taxon>
        <taxon>Cladocopium</taxon>
    </lineage>
</organism>
<feature type="compositionally biased region" description="Acidic residues" evidence="4">
    <location>
        <begin position="396"/>
        <end position="411"/>
    </location>
</feature>